<dbReference type="AlphaFoldDB" id="A0A0N7IEV0"/>
<name>A0A0N7IEV0_9BACE</name>
<reference evidence="2 3" key="1">
    <citation type="journal article" date="2015" name="Science">
        <title>Genetic determinants of in vivo fitness and diet responsiveness in multiple human gut Bacteroides.</title>
        <authorList>
            <person name="Wu M."/>
            <person name="McNulty N.P."/>
            <person name="Rodionov D.A."/>
            <person name="Khoroshkin M.S."/>
            <person name="Griffin N.W."/>
            <person name="Cheng J."/>
            <person name="Latreille P."/>
            <person name="Kerstetter R.A."/>
            <person name="Terrapon N."/>
            <person name="Henrissat B."/>
            <person name="Osterman A.L."/>
            <person name="Gordon J.I."/>
        </authorList>
    </citation>
    <scope>NUCLEOTIDE SEQUENCE [LARGE SCALE GENOMIC DNA]</scope>
    <source>
        <strain evidence="2 3">WH2</strain>
    </source>
</reference>
<sequence>MKKNIFIALLFIGGLTACSDNDEGSDIPDNPGYPVTHFSKIELKEVKEEPGAPAVTVTQTYDYSAGRLINFTSTQSFVAGGELFKIENATNVVYGDHQAVVTDEINNISTYDKVDDITQGIVVTDEINNISTYTLDDNGYAISCVRQEMDGKIRSYTFDYLINTEGKYFLKNITETLDGNKSYSSINIDYSSYRTLRITQQVDKSEQTYIASTSTGNEIANTSEIPYLFLTDLYPLSFHSVAIYGKFLGDAYNTLITDLRPEDNSGSNETTTYTYRFDKKDVDISCSELTKSYGTDYARTVDYIMK</sequence>
<dbReference type="PROSITE" id="PS51257">
    <property type="entry name" value="PROKAR_LIPOPROTEIN"/>
    <property type="match status" value="1"/>
</dbReference>
<dbReference type="InterPro" id="IPR027931">
    <property type="entry name" value="DUF4595"/>
</dbReference>
<dbReference type="PATRIC" id="fig|246787.4.peg.1194"/>
<dbReference type="KEGG" id="bcel:BcellWH2_01157"/>
<evidence type="ECO:0000313" key="3">
    <source>
        <dbReference type="Proteomes" id="UP000061809"/>
    </source>
</evidence>
<dbReference type="Pfam" id="PF15283">
    <property type="entry name" value="DUF4595"/>
    <property type="match status" value="1"/>
</dbReference>
<dbReference type="EMBL" id="CP012801">
    <property type="protein sequence ID" value="ALJ58419.1"/>
    <property type="molecule type" value="Genomic_DNA"/>
</dbReference>
<dbReference type="Proteomes" id="UP000061809">
    <property type="component" value="Chromosome"/>
</dbReference>
<dbReference type="Gene3D" id="2.40.160.190">
    <property type="match status" value="2"/>
</dbReference>
<accession>A0A0N7IEV0</accession>
<feature type="domain" description="DUF4595" evidence="1">
    <location>
        <begin position="64"/>
        <end position="281"/>
    </location>
</feature>
<evidence type="ECO:0000259" key="1">
    <source>
        <dbReference type="Pfam" id="PF15283"/>
    </source>
</evidence>
<organism evidence="2 3">
    <name type="scientific">Bacteroides cellulosilyticus</name>
    <dbReference type="NCBI Taxonomy" id="246787"/>
    <lineage>
        <taxon>Bacteria</taxon>
        <taxon>Pseudomonadati</taxon>
        <taxon>Bacteroidota</taxon>
        <taxon>Bacteroidia</taxon>
        <taxon>Bacteroidales</taxon>
        <taxon>Bacteroidaceae</taxon>
        <taxon>Bacteroides</taxon>
    </lineage>
</organism>
<dbReference type="RefSeq" id="WP_029428392.1">
    <property type="nucleotide sequence ID" value="NZ_CP012801.1"/>
</dbReference>
<proteinExistence type="predicted"/>
<gene>
    <name evidence="2" type="ORF">BcellWH2_01157</name>
</gene>
<dbReference type="CDD" id="cd12871">
    <property type="entry name" value="Bacuni_01323_like"/>
    <property type="match status" value="1"/>
</dbReference>
<protein>
    <recommendedName>
        <fullName evidence="1">DUF4595 domain-containing protein</fullName>
    </recommendedName>
</protein>
<evidence type="ECO:0000313" key="2">
    <source>
        <dbReference type="EMBL" id="ALJ58419.1"/>
    </source>
</evidence>